<keyword evidence="2 4" id="KW-0863">Zinc-finger</keyword>
<dbReference type="SUPFAM" id="SSF57850">
    <property type="entry name" value="RING/U-box"/>
    <property type="match status" value="1"/>
</dbReference>
<feature type="region of interest" description="Disordered" evidence="5">
    <location>
        <begin position="1"/>
        <end position="32"/>
    </location>
</feature>
<evidence type="ECO:0000259" key="7">
    <source>
        <dbReference type="PROSITE" id="PS50119"/>
    </source>
</evidence>
<evidence type="ECO:0000313" key="9">
    <source>
        <dbReference type="Proteomes" id="UP000593567"/>
    </source>
</evidence>
<dbReference type="Gene3D" id="4.10.830.40">
    <property type="match status" value="1"/>
</dbReference>
<dbReference type="SMART" id="SM00336">
    <property type="entry name" value="BBOX"/>
    <property type="match status" value="2"/>
</dbReference>
<proteinExistence type="predicted"/>
<dbReference type="InterPro" id="IPR013083">
    <property type="entry name" value="Znf_RING/FYVE/PHD"/>
</dbReference>
<feature type="domain" description="B box-type" evidence="7">
    <location>
        <begin position="205"/>
        <end position="246"/>
    </location>
</feature>
<dbReference type="SMART" id="SM00184">
    <property type="entry name" value="RING"/>
    <property type="match status" value="1"/>
</dbReference>
<feature type="compositionally biased region" description="Basic and acidic residues" evidence="5">
    <location>
        <begin position="518"/>
        <end position="527"/>
    </location>
</feature>
<dbReference type="OrthoDB" id="342730at2759"/>
<dbReference type="PROSITE" id="PS00518">
    <property type="entry name" value="ZF_RING_1"/>
    <property type="match status" value="1"/>
</dbReference>
<dbReference type="GO" id="GO:0005654">
    <property type="term" value="C:nucleoplasm"/>
    <property type="evidence" value="ECO:0007669"/>
    <property type="project" value="TreeGrafter"/>
</dbReference>
<organism evidence="8 9">
    <name type="scientific">Bugula neritina</name>
    <name type="common">Brown bryozoan</name>
    <name type="synonym">Sertularia neritina</name>
    <dbReference type="NCBI Taxonomy" id="10212"/>
    <lineage>
        <taxon>Eukaryota</taxon>
        <taxon>Metazoa</taxon>
        <taxon>Spiralia</taxon>
        <taxon>Lophotrochozoa</taxon>
        <taxon>Bryozoa</taxon>
        <taxon>Gymnolaemata</taxon>
        <taxon>Cheilostomatida</taxon>
        <taxon>Flustrina</taxon>
        <taxon>Buguloidea</taxon>
        <taxon>Bugulidae</taxon>
        <taxon>Bugula</taxon>
    </lineage>
</organism>
<dbReference type="InterPro" id="IPR027370">
    <property type="entry name" value="Znf-RING_euk"/>
</dbReference>
<evidence type="ECO:0000256" key="5">
    <source>
        <dbReference type="SAM" id="MobiDB-lite"/>
    </source>
</evidence>
<dbReference type="AlphaFoldDB" id="A0A7J7JW50"/>
<name>A0A7J7JW50_BUGNE</name>
<dbReference type="Proteomes" id="UP000593567">
    <property type="component" value="Unassembled WGS sequence"/>
</dbReference>
<dbReference type="GO" id="GO:0061630">
    <property type="term" value="F:ubiquitin protein ligase activity"/>
    <property type="evidence" value="ECO:0007669"/>
    <property type="project" value="TreeGrafter"/>
</dbReference>
<evidence type="ECO:0000259" key="6">
    <source>
        <dbReference type="PROSITE" id="PS50089"/>
    </source>
</evidence>
<dbReference type="PANTHER" id="PTHR25462">
    <property type="entry name" value="BONUS, ISOFORM C-RELATED"/>
    <property type="match status" value="1"/>
</dbReference>
<keyword evidence="9" id="KW-1185">Reference proteome</keyword>
<keyword evidence="1" id="KW-0479">Metal-binding</keyword>
<feature type="domain" description="B box-type" evidence="7">
    <location>
        <begin position="151"/>
        <end position="202"/>
    </location>
</feature>
<evidence type="ECO:0008006" key="10">
    <source>
        <dbReference type="Google" id="ProtNLM"/>
    </source>
</evidence>
<evidence type="ECO:0000313" key="8">
    <source>
        <dbReference type="EMBL" id="KAF6029568.1"/>
    </source>
</evidence>
<dbReference type="SUPFAM" id="SSF57845">
    <property type="entry name" value="B-box zinc-binding domain"/>
    <property type="match status" value="1"/>
</dbReference>
<dbReference type="PANTHER" id="PTHR25462:SF305">
    <property type="entry name" value="RING-TYPE DOMAIN-CONTAINING PROTEIN"/>
    <property type="match status" value="1"/>
</dbReference>
<accession>A0A7J7JW50</accession>
<evidence type="ECO:0000256" key="1">
    <source>
        <dbReference type="ARBA" id="ARBA00022723"/>
    </source>
</evidence>
<feature type="region of interest" description="Disordered" evidence="5">
    <location>
        <begin position="490"/>
        <end position="577"/>
    </location>
</feature>
<dbReference type="Pfam" id="PF00643">
    <property type="entry name" value="zf-B_box"/>
    <property type="match status" value="1"/>
</dbReference>
<sequence>MSRHTRSDFRGSPHSSSPTESTRRARGHYASSPLLDNKSSAIIEEKKMPVVGVSKNGMLAQQIHDEFLCCKICLDGFTNPKSLNCLHTFCEDCIESHANSEGSYKKYSDYREFTCPLCRKRTTLPLGGVRKLPDNFLVSSLTEVIDRQKPSKYPFCDICKLVNRKHTEASSKCLDCNKLLCKSCVEQHLDTKVTRNHNIFDVEIEKEIECKEHSDEVVRFYCESCETAICILCTFNDHKDHDIAQFSDAVKKYKGNIENLLVDCKQKLTKFDEQLQIVDTCETTIRNAEKQIRDVTIDVIAEIRNREKILIEEIHNIYGPETMKLIENKDELQANHDALRSTVQLTDLVVKGKDMELLLLKKEVQEKLETLGKSVISDLPPTATKIIHYVPGSIDMGYILDSERPLLSAARRAISFNEGKEGFNIEDYISHAEVQTDQSMEKAKDAETNTTVKLTVEEEVQTDCFFQATVHEPITLENCETAHQSRYTVHQSSFDENERQRPDDDSATQRRRRRRERNRTSRIDSDRYSYPSDSTPSGVYESHYSMLANIDTPGTNHGARRSKSRRSKSQRYSSLDE</sequence>
<evidence type="ECO:0000256" key="3">
    <source>
        <dbReference type="ARBA" id="ARBA00022833"/>
    </source>
</evidence>
<dbReference type="Pfam" id="PF13445">
    <property type="entry name" value="zf-RING_UBOX"/>
    <property type="match status" value="1"/>
</dbReference>
<dbReference type="Gene3D" id="3.30.40.10">
    <property type="entry name" value="Zinc/RING finger domain, C3HC4 (zinc finger)"/>
    <property type="match status" value="1"/>
</dbReference>
<protein>
    <recommendedName>
        <fullName evidence="10">TRIM56</fullName>
    </recommendedName>
</protein>
<dbReference type="PROSITE" id="PS50119">
    <property type="entry name" value="ZF_BBOX"/>
    <property type="match status" value="2"/>
</dbReference>
<dbReference type="InterPro" id="IPR001841">
    <property type="entry name" value="Znf_RING"/>
</dbReference>
<dbReference type="EMBL" id="VXIV02001809">
    <property type="protein sequence ID" value="KAF6029568.1"/>
    <property type="molecule type" value="Genomic_DNA"/>
</dbReference>
<feature type="domain" description="RING-type" evidence="6">
    <location>
        <begin position="70"/>
        <end position="119"/>
    </location>
</feature>
<feature type="compositionally biased region" description="Basic and acidic residues" evidence="5">
    <location>
        <begin position="1"/>
        <end position="11"/>
    </location>
</feature>
<reference evidence="8" key="1">
    <citation type="submission" date="2020-06" db="EMBL/GenBank/DDBJ databases">
        <title>Draft genome of Bugula neritina, a colonial animal packing powerful symbionts and potential medicines.</title>
        <authorList>
            <person name="Rayko M."/>
        </authorList>
    </citation>
    <scope>NUCLEOTIDE SEQUENCE [LARGE SCALE GENOMIC DNA]</scope>
    <source>
        <strain evidence="8">Kwan_BN1</strain>
    </source>
</reference>
<evidence type="ECO:0000256" key="2">
    <source>
        <dbReference type="ARBA" id="ARBA00022771"/>
    </source>
</evidence>
<dbReference type="InterPro" id="IPR000315">
    <property type="entry name" value="Znf_B-box"/>
</dbReference>
<dbReference type="InterPro" id="IPR047153">
    <property type="entry name" value="TRIM45/56/19-like"/>
</dbReference>
<dbReference type="Gene3D" id="3.30.160.60">
    <property type="entry name" value="Classic Zinc Finger"/>
    <property type="match status" value="1"/>
</dbReference>
<dbReference type="InterPro" id="IPR017907">
    <property type="entry name" value="Znf_RING_CS"/>
</dbReference>
<feature type="compositionally biased region" description="Basic and acidic residues" evidence="5">
    <location>
        <begin position="496"/>
        <end position="508"/>
    </location>
</feature>
<evidence type="ECO:0000256" key="4">
    <source>
        <dbReference type="PROSITE-ProRule" id="PRU00024"/>
    </source>
</evidence>
<comment type="caution">
    <text evidence="8">The sequence shown here is derived from an EMBL/GenBank/DDBJ whole genome shotgun (WGS) entry which is preliminary data.</text>
</comment>
<gene>
    <name evidence="8" type="ORF">EB796_012137</name>
</gene>
<dbReference type="PROSITE" id="PS50089">
    <property type="entry name" value="ZF_RING_2"/>
    <property type="match status" value="1"/>
</dbReference>
<feature type="compositionally biased region" description="Basic residues" evidence="5">
    <location>
        <begin position="558"/>
        <end position="569"/>
    </location>
</feature>
<keyword evidence="3" id="KW-0862">Zinc</keyword>
<dbReference type="GO" id="GO:0008270">
    <property type="term" value="F:zinc ion binding"/>
    <property type="evidence" value="ECO:0007669"/>
    <property type="project" value="UniProtKB-KW"/>
</dbReference>
<dbReference type="CDD" id="cd16584">
    <property type="entry name" value="RING-HC_TRIM56_C-V"/>
    <property type="match status" value="1"/>
</dbReference>